<protein>
    <submittedName>
        <fullName evidence="1">Uncharacterized protein</fullName>
    </submittedName>
</protein>
<name>A0A0L0T8W9_ALLM3</name>
<keyword evidence="2" id="KW-1185">Reference proteome</keyword>
<organism evidence="1 2">
    <name type="scientific">Allomyces macrogynus (strain ATCC 38327)</name>
    <name type="common">Allomyces javanicus var. macrogynus</name>
    <dbReference type="NCBI Taxonomy" id="578462"/>
    <lineage>
        <taxon>Eukaryota</taxon>
        <taxon>Fungi</taxon>
        <taxon>Fungi incertae sedis</taxon>
        <taxon>Blastocladiomycota</taxon>
        <taxon>Blastocladiomycetes</taxon>
        <taxon>Blastocladiales</taxon>
        <taxon>Blastocladiaceae</taxon>
        <taxon>Allomyces</taxon>
    </lineage>
</organism>
<evidence type="ECO:0000313" key="1">
    <source>
        <dbReference type="EMBL" id="KNE71202.1"/>
    </source>
</evidence>
<evidence type="ECO:0000313" key="2">
    <source>
        <dbReference type="Proteomes" id="UP000054350"/>
    </source>
</evidence>
<accession>A0A0L0T8W9</accession>
<dbReference type="VEuPathDB" id="FungiDB:AMAG_20412"/>
<dbReference type="Proteomes" id="UP000054350">
    <property type="component" value="Unassembled WGS sequence"/>
</dbReference>
<dbReference type="AlphaFoldDB" id="A0A0L0T8W9"/>
<dbReference type="EMBL" id="GG745370">
    <property type="protein sequence ID" value="KNE71202.1"/>
    <property type="molecule type" value="Genomic_DNA"/>
</dbReference>
<sequence>MIQTLTQTTSHALDRCCVVLPEAPPAAAPAAPVRKLVPRIAMAGGRALPTGEDVAALEEVLRAVGLVVPDVGASKSKE</sequence>
<reference evidence="2" key="2">
    <citation type="submission" date="2009-11" db="EMBL/GenBank/DDBJ databases">
        <title>The Genome Sequence of Allomyces macrogynus strain ATCC 38327.</title>
        <authorList>
            <consortium name="The Broad Institute Genome Sequencing Platform"/>
            <person name="Russ C."/>
            <person name="Cuomo C."/>
            <person name="Shea T."/>
            <person name="Young S.K."/>
            <person name="Zeng Q."/>
            <person name="Koehrsen M."/>
            <person name="Haas B."/>
            <person name="Borodovsky M."/>
            <person name="Guigo R."/>
            <person name="Alvarado L."/>
            <person name="Berlin A."/>
            <person name="Borenstein D."/>
            <person name="Chen Z."/>
            <person name="Engels R."/>
            <person name="Freedman E."/>
            <person name="Gellesch M."/>
            <person name="Goldberg J."/>
            <person name="Griggs A."/>
            <person name="Gujja S."/>
            <person name="Heiman D."/>
            <person name="Hepburn T."/>
            <person name="Howarth C."/>
            <person name="Jen D."/>
            <person name="Larson L."/>
            <person name="Lewis B."/>
            <person name="Mehta T."/>
            <person name="Park D."/>
            <person name="Pearson M."/>
            <person name="Roberts A."/>
            <person name="Saif S."/>
            <person name="Shenoy N."/>
            <person name="Sisk P."/>
            <person name="Stolte C."/>
            <person name="Sykes S."/>
            <person name="Walk T."/>
            <person name="White J."/>
            <person name="Yandava C."/>
            <person name="Burger G."/>
            <person name="Gray M.W."/>
            <person name="Holland P.W.H."/>
            <person name="King N."/>
            <person name="Lang F.B.F."/>
            <person name="Roger A.J."/>
            <person name="Ruiz-Trillo I."/>
            <person name="Lander E."/>
            <person name="Nusbaum C."/>
        </authorList>
    </citation>
    <scope>NUCLEOTIDE SEQUENCE [LARGE SCALE GENOMIC DNA]</scope>
    <source>
        <strain evidence="2">ATCC 38327</strain>
    </source>
</reference>
<gene>
    <name evidence="1" type="ORF">AMAG_20412</name>
</gene>
<proteinExistence type="predicted"/>
<reference evidence="1 2" key="1">
    <citation type="submission" date="2009-11" db="EMBL/GenBank/DDBJ databases">
        <title>Annotation of Allomyces macrogynus ATCC 38327.</title>
        <authorList>
            <consortium name="The Broad Institute Genome Sequencing Platform"/>
            <person name="Russ C."/>
            <person name="Cuomo C."/>
            <person name="Burger G."/>
            <person name="Gray M.W."/>
            <person name="Holland P.W.H."/>
            <person name="King N."/>
            <person name="Lang F.B.F."/>
            <person name="Roger A.J."/>
            <person name="Ruiz-Trillo I."/>
            <person name="Young S.K."/>
            <person name="Zeng Q."/>
            <person name="Gargeya S."/>
            <person name="Fitzgerald M."/>
            <person name="Haas B."/>
            <person name="Abouelleil A."/>
            <person name="Alvarado L."/>
            <person name="Arachchi H.M."/>
            <person name="Berlin A."/>
            <person name="Chapman S.B."/>
            <person name="Gearin G."/>
            <person name="Goldberg J."/>
            <person name="Griggs A."/>
            <person name="Gujja S."/>
            <person name="Hansen M."/>
            <person name="Heiman D."/>
            <person name="Howarth C."/>
            <person name="Larimer J."/>
            <person name="Lui A."/>
            <person name="MacDonald P.J.P."/>
            <person name="McCowen C."/>
            <person name="Montmayeur A."/>
            <person name="Murphy C."/>
            <person name="Neiman D."/>
            <person name="Pearson M."/>
            <person name="Priest M."/>
            <person name="Roberts A."/>
            <person name="Saif S."/>
            <person name="Shea T."/>
            <person name="Sisk P."/>
            <person name="Stolte C."/>
            <person name="Sykes S."/>
            <person name="Wortman J."/>
            <person name="Nusbaum C."/>
            <person name="Birren B."/>
        </authorList>
    </citation>
    <scope>NUCLEOTIDE SEQUENCE [LARGE SCALE GENOMIC DNA]</scope>
    <source>
        <strain evidence="1 2">ATCC 38327</strain>
    </source>
</reference>